<dbReference type="EMBL" id="JBHUOM010000001">
    <property type="protein sequence ID" value="MFD2932720.1"/>
    <property type="molecule type" value="Genomic_DNA"/>
</dbReference>
<dbReference type="Proteomes" id="UP001597512">
    <property type="component" value="Unassembled WGS sequence"/>
</dbReference>
<accession>A0ABW6AF05</accession>
<gene>
    <name evidence="2" type="ORF">ACFS25_02960</name>
</gene>
<reference evidence="3" key="1">
    <citation type="journal article" date="2019" name="Int. J. Syst. Evol. Microbiol.">
        <title>The Global Catalogue of Microorganisms (GCM) 10K type strain sequencing project: providing services to taxonomists for standard genome sequencing and annotation.</title>
        <authorList>
            <consortium name="The Broad Institute Genomics Platform"/>
            <consortium name="The Broad Institute Genome Sequencing Center for Infectious Disease"/>
            <person name="Wu L."/>
            <person name="Ma J."/>
        </authorList>
    </citation>
    <scope>NUCLEOTIDE SEQUENCE [LARGE SCALE GENOMIC DNA]</scope>
    <source>
        <strain evidence="3">KCTC 52490</strain>
    </source>
</reference>
<evidence type="ECO:0000313" key="3">
    <source>
        <dbReference type="Proteomes" id="UP001597512"/>
    </source>
</evidence>
<sequence>MKRLFLLTLSLCFTLTTLVVQGQSIRAVNRKTPEVSKTATGSTPTTYTGHQVMVGSGGGMTGLSTTYYLLDDGKLFVRRSRDTAFTFIGQQTIANTKRVFTVAQEKCKIETAKFDKPGNIYTFIGWRKGKRKNEVTWGATDKTVPAIYPKFYDSFMAMIPAASRLN</sequence>
<proteinExistence type="predicted"/>
<dbReference type="RefSeq" id="WP_381496911.1">
    <property type="nucleotide sequence ID" value="NZ_JBHUOM010000001.1"/>
</dbReference>
<keyword evidence="3" id="KW-1185">Reference proteome</keyword>
<evidence type="ECO:0000256" key="1">
    <source>
        <dbReference type="SAM" id="SignalP"/>
    </source>
</evidence>
<comment type="caution">
    <text evidence="2">The sequence shown here is derived from an EMBL/GenBank/DDBJ whole genome shotgun (WGS) entry which is preliminary data.</text>
</comment>
<keyword evidence="1" id="KW-0732">Signal</keyword>
<protein>
    <submittedName>
        <fullName evidence="2">FAD-binding oxidoreductase</fullName>
    </submittedName>
</protein>
<name>A0ABW6AF05_9BACT</name>
<evidence type="ECO:0000313" key="2">
    <source>
        <dbReference type="EMBL" id="MFD2932720.1"/>
    </source>
</evidence>
<organism evidence="2 3">
    <name type="scientific">Spirosoma flavum</name>
    <dbReference type="NCBI Taxonomy" id="2048557"/>
    <lineage>
        <taxon>Bacteria</taxon>
        <taxon>Pseudomonadati</taxon>
        <taxon>Bacteroidota</taxon>
        <taxon>Cytophagia</taxon>
        <taxon>Cytophagales</taxon>
        <taxon>Cytophagaceae</taxon>
        <taxon>Spirosoma</taxon>
    </lineage>
</organism>
<feature type="signal peptide" evidence="1">
    <location>
        <begin position="1"/>
        <end position="22"/>
    </location>
</feature>
<feature type="chain" id="PRO_5046441105" evidence="1">
    <location>
        <begin position="23"/>
        <end position="166"/>
    </location>
</feature>